<sequence>MTNKQFWHSHYPEGIPTSLDLPGVSLYHFLQRSAEKYPVNPAIVFLNQEITYVELKERVDRIATALYDLGIKKGNRIAILLPNCPQLVISYYALLRIGAVGVMVNPMYTERELLYLLKDSGAETIILLEQLKPKVMKVLPQTAITTVISTEIQEYLDLGNDLNQLSKTCLSTEKEAYSFEQLLVKYLPALPEINLNVEKDIALLQYTGGTTGIVKGAMLTHGNLSSNVVQTRYWLDSCREGMERFFCVLPFFHVFAMTTCMNLSVYLASTMILIPRLEAMNLLKQIEFYRPTVFQGVPSLYVAVIANPDVRKYDLSSVRVCLSGGAPLPAEVQQKFEAVTGAKLVEGYGLTEASPVTHCNPVNEKIDGSIGLPIPNTEFKIVDLETGTRELLPGEIGELCIRGPQVMKGYWNMPEETEKVLREGWLYTGDIAWMDEKGFTYIVDRKKDMVISMGYNIYPREVEEVLYEHPKVKEAAVIGIRDRSRGEVLKAFVVIKEGEQAKKDEIIKFCRQQLTQYKVPKKVEFRTELPKSMVGKILRRVLIEEETNREK</sequence>
<evidence type="ECO:0000313" key="6">
    <source>
        <dbReference type="EMBL" id="ABO51466.1"/>
    </source>
</evidence>
<dbReference type="Gene3D" id="2.30.38.10">
    <property type="entry name" value="Luciferase, Domain 3"/>
    <property type="match status" value="1"/>
</dbReference>
<dbReference type="Pfam" id="PF00501">
    <property type="entry name" value="AMP-binding"/>
    <property type="match status" value="1"/>
</dbReference>
<feature type="domain" description="AMP-dependent synthetase/ligase" evidence="4">
    <location>
        <begin position="30"/>
        <end position="411"/>
    </location>
</feature>
<dbReference type="InterPro" id="IPR025110">
    <property type="entry name" value="AMP-bd_C"/>
</dbReference>
<keyword evidence="2 6" id="KW-0436">Ligase</keyword>
<dbReference type="InterPro" id="IPR045851">
    <property type="entry name" value="AMP-bd_C_sf"/>
</dbReference>
<dbReference type="CDD" id="cd05936">
    <property type="entry name" value="FC-FACS_FadD_like"/>
    <property type="match status" value="1"/>
</dbReference>
<dbReference type="eggNOG" id="COG0318">
    <property type="taxonomic scope" value="Bacteria"/>
</dbReference>
<dbReference type="Gene3D" id="3.30.300.30">
    <property type="match status" value="1"/>
</dbReference>
<dbReference type="Pfam" id="PF13193">
    <property type="entry name" value="AMP-binding_C"/>
    <property type="match status" value="1"/>
</dbReference>
<accession>A4J8R3</accession>
<keyword evidence="3" id="KW-1133">Transmembrane helix</keyword>
<evidence type="ECO:0000256" key="3">
    <source>
        <dbReference type="SAM" id="Phobius"/>
    </source>
</evidence>
<dbReference type="EMBL" id="CP000612">
    <property type="protein sequence ID" value="ABO51466.1"/>
    <property type="molecule type" value="Genomic_DNA"/>
</dbReference>
<comment type="similarity">
    <text evidence="1">Belongs to the ATP-dependent AMP-binding enzyme family.</text>
</comment>
<evidence type="ECO:0000256" key="1">
    <source>
        <dbReference type="ARBA" id="ARBA00006432"/>
    </source>
</evidence>
<dbReference type="KEGG" id="drm:Dred_2963"/>
<dbReference type="InterPro" id="IPR000873">
    <property type="entry name" value="AMP-dep_synth/lig_dom"/>
</dbReference>
<reference evidence="6 7" key="1">
    <citation type="submission" date="2007-03" db="EMBL/GenBank/DDBJ databases">
        <title>Complete sequence of Desulfotomaculum reducens MI-1.</title>
        <authorList>
            <consortium name="US DOE Joint Genome Institute"/>
            <person name="Copeland A."/>
            <person name="Lucas S."/>
            <person name="Lapidus A."/>
            <person name="Barry K."/>
            <person name="Detter J.C."/>
            <person name="Glavina del Rio T."/>
            <person name="Hammon N."/>
            <person name="Israni S."/>
            <person name="Dalin E."/>
            <person name="Tice H."/>
            <person name="Pitluck S."/>
            <person name="Sims D."/>
            <person name="Brettin T."/>
            <person name="Bruce D."/>
            <person name="Han C."/>
            <person name="Tapia R."/>
            <person name="Schmutz J."/>
            <person name="Larimer F."/>
            <person name="Land M."/>
            <person name="Hauser L."/>
            <person name="Kyrpides N."/>
            <person name="Kim E."/>
            <person name="Tebo B.M."/>
            <person name="Richardson P."/>
        </authorList>
    </citation>
    <scope>NUCLEOTIDE SEQUENCE [LARGE SCALE GENOMIC DNA]</scope>
    <source>
        <strain evidence="6 7">MI-1</strain>
    </source>
</reference>
<dbReference type="PANTHER" id="PTHR24096">
    <property type="entry name" value="LONG-CHAIN-FATTY-ACID--COA LIGASE"/>
    <property type="match status" value="1"/>
</dbReference>
<dbReference type="Proteomes" id="UP000001556">
    <property type="component" value="Chromosome"/>
</dbReference>
<dbReference type="RefSeq" id="WP_011879257.1">
    <property type="nucleotide sequence ID" value="NC_009253.1"/>
</dbReference>
<dbReference type="HOGENOM" id="CLU_000022_59_7_9"/>
<evidence type="ECO:0000256" key="2">
    <source>
        <dbReference type="ARBA" id="ARBA00022598"/>
    </source>
</evidence>
<gene>
    <name evidence="6" type="ordered locus">Dred_2963</name>
</gene>
<dbReference type="GO" id="GO:0016405">
    <property type="term" value="F:CoA-ligase activity"/>
    <property type="evidence" value="ECO:0007669"/>
    <property type="project" value="TreeGrafter"/>
</dbReference>
<dbReference type="InterPro" id="IPR020845">
    <property type="entry name" value="AMP-binding_CS"/>
</dbReference>
<dbReference type="Gene3D" id="3.40.50.980">
    <property type="match status" value="2"/>
</dbReference>
<dbReference type="AlphaFoldDB" id="A4J8R3"/>
<dbReference type="SUPFAM" id="SSF56801">
    <property type="entry name" value="Acetyl-CoA synthetase-like"/>
    <property type="match status" value="1"/>
</dbReference>
<evidence type="ECO:0000313" key="7">
    <source>
        <dbReference type="Proteomes" id="UP000001556"/>
    </source>
</evidence>
<dbReference type="FunFam" id="3.30.300.30:FF:000008">
    <property type="entry name" value="2,3-dihydroxybenzoate-AMP ligase"/>
    <property type="match status" value="1"/>
</dbReference>
<feature type="domain" description="AMP-binding enzyme C-terminal" evidence="5">
    <location>
        <begin position="461"/>
        <end position="536"/>
    </location>
</feature>
<keyword evidence="7" id="KW-1185">Reference proteome</keyword>
<name>A4J8R3_DESRM</name>
<evidence type="ECO:0000259" key="5">
    <source>
        <dbReference type="Pfam" id="PF13193"/>
    </source>
</evidence>
<dbReference type="PROSITE" id="PS00455">
    <property type="entry name" value="AMP_BINDING"/>
    <property type="match status" value="1"/>
</dbReference>
<organism evidence="6 7">
    <name type="scientific">Desulforamulus reducens (strain ATCC BAA-1160 / DSM 100696 / MI-1)</name>
    <name type="common">Desulfotomaculum reducens</name>
    <dbReference type="NCBI Taxonomy" id="349161"/>
    <lineage>
        <taxon>Bacteria</taxon>
        <taxon>Bacillati</taxon>
        <taxon>Bacillota</taxon>
        <taxon>Clostridia</taxon>
        <taxon>Eubacteriales</taxon>
        <taxon>Peptococcaceae</taxon>
        <taxon>Desulforamulus</taxon>
    </lineage>
</organism>
<keyword evidence="3" id="KW-0812">Transmembrane</keyword>
<feature type="transmembrane region" description="Helical" evidence="3">
    <location>
        <begin position="251"/>
        <end position="274"/>
    </location>
</feature>
<proteinExistence type="inferred from homology"/>
<protein>
    <submittedName>
        <fullName evidence="6">AMP-dependent synthetase and ligase</fullName>
    </submittedName>
</protein>
<dbReference type="STRING" id="349161.Dred_2963"/>
<dbReference type="FunFam" id="3.40.50.12780:FF:000003">
    <property type="entry name" value="Long-chain-fatty-acid--CoA ligase FadD"/>
    <property type="match status" value="1"/>
</dbReference>
<keyword evidence="3" id="KW-0472">Membrane</keyword>
<evidence type="ECO:0000259" key="4">
    <source>
        <dbReference type="Pfam" id="PF00501"/>
    </source>
</evidence>